<dbReference type="InterPro" id="IPR016159">
    <property type="entry name" value="Cullin_repeat-like_dom_sf"/>
</dbReference>
<feature type="domain" description="Exocyst complex subunit Exo70 C-terminal" evidence="4">
    <location>
        <begin position="108"/>
        <end position="436"/>
    </location>
</feature>
<dbReference type="AlphaFoldDB" id="A0A8T0QFT0"/>
<dbReference type="GO" id="GO:0015031">
    <property type="term" value="P:protein transport"/>
    <property type="evidence" value="ECO:0007669"/>
    <property type="project" value="UniProtKB-KW"/>
</dbReference>
<evidence type="ECO:0000313" key="5">
    <source>
        <dbReference type="EMBL" id="KAG2571689.1"/>
    </source>
</evidence>
<accession>A0A8T0QFT0</accession>
<evidence type="ECO:0000259" key="4">
    <source>
        <dbReference type="Pfam" id="PF03081"/>
    </source>
</evidence>
<dbReference type="Proteomes" id="UP000823388">
    <property type="component" value="Chromosome 7K"/>
</dbReference>
<evidence type="ECO:0000256" key="3">
    <source>
        <dbReference type="RuleBase" id="RU365026"/>
    </source>
</evidence>
<keyword evidence="3" id="KW-0653">Protein transport</keyword>
<proteinExistence type="inferred from homology"/>
<dbReference type="EMBL" id="CM029049">
    <property type="protein sequence ID" value="KAG2571689.1"/>
    <property type="molecule type" value="Genomic_DNA"/>
</dbReference>
<evidence type="ECO:0000313" key="6">
    <source>
        <dbReference type="Proteomes" id="UP000823388"/>
    </source>
</evidence>
<gene>
    <name evidence="5" type="ORF">PVAP13_7KG199455</name>
</gene>
<dbReference type="Pfam" id="PF03081">
    <property type="entry name" value="Exo70_C"/>
    <property type="match status" value="1"/>
</dbReference>
<dbReference type="SUPFAM" id="SSF74788">
    <property type="entry name" value="Cullin repeat-like"/>
    <property type="match status" value="1"/>
</dbReference>
<reference evidence="5" key="1">
    <citation type="submission" date="2020-05" db="EMBL/GenBank/DDBJ databases">
        <title>WGS assembly of Panicum virgatum.</title>
        <authorList>
            <person name="Lovell J.T."/>
            <person name="Jenkins J."/>
            <person name="Shu S."/>
            <person name="Juenger T.E."/>
            <person name="Schmutz J."/>
        </authorList>
    </citation>
    <scope>NUCLEOTIDE SEQUENCE</scope>
    <source>
        <strain evidence="5">AP13</strain>
    </source>
</reference>
<organism evidence="5 6">
    <name type="scientific">Panicum virgatum</name>
    <name type="common">Blackwell switchgrass</name>
    <dbReference type="NCBI Taxonomy" id="38727"/>
    <lineage>
        <taxon>Eukaryota</taxon>
        <taxon>Viridiplantae</taxon>
        <taxon>Streptophyta</taxon>
        <taxon>Embryophyta</taxon>
        <taxon>Tracheophyta</taxon>
        <taxon>Spermatophyta</taxon>
        <taxon>Magnoliopsida</taxon>
        <taxon>Liliopsida</taxon>
        <taxon>Poales</taxon>
        <taxon>Poaceae</taxon>
        <taxon>PACMAD clade</taxon>
        <taxon>Panicoideae</taxon>
        <taxon>Panicodae</taxon>
        <taxon>Paniceae</taxon>
        <taxon>Panicinae</taxon>
        <taxon>Panicum</taxon>
        <taxon>Panicum sect. Hiantes</taxon>
    </lineage>
</organism>
<dbReference type="GO" id="GO:0000145">
    <property type="term" value="C:exocyst"/>
    <property type="evidence" value="ECO:0007669"/>
    <property type="project" value="InterPro"/>
</dbReference>
<dbReference type="GO" id="GO:0005546">
    <property type="term" value="F:phosphatidylinositol-4,5-bisphosphate binding"/>
    <property type="evidence" value="ECO:0007669"/>
    <property type="project" value="InterPro"/>
</dbReference>
<keyword evidence="3" id="KW-0268">Exocytosis</keyword>
<dbReference type="PANTHER" id="PTHR12542">
    <property type="entry name" value="EXOCYST COMPLEX PROTEIN EXO70"/>
    <property type="match status" value="1"/>
</dbReference>
<dbReference type="InterPro" id="IPR046364">
    <property type="entry name" value="Exo70_C"/>
</dbReference>
<keyword evidence="2 3" id="KW-0813">Transport</keyword>
<name>A0A8T0QFT0_PANVG</name>
<dbReference type="Gene3D" id="1.20.1280.170">
    <property type="entry name" value="Exocyst complex component Exo70"/>
    <property type="match status" value="1"/>
</dbReference>
<comment type="similarity">
    <text evidence="1 3">Belongs to the EXO70 family.</text>
</comment>
<dbReference type="InterPro" id="IPR004140">
    <property type="entry name" value="Exo70"/>
</dbReference>
<dbReference type="GO" id="GO:0006887">
    <property type="term" value="P:exocytosis"/>
    <property type="evidence" value="ECO:0007669"/>
    <property type="project" value="UniProtKB-KW"/>
</dbReference>
<comment type="function">
    <text evidence="3">Component of the exocyst complex.</text>
</comment>
<evidence type="ECO:0000256" key="2">
    <source>
        <dbReference type="ARBA" id="ARBA00022448"/>
    </source>
</evidence>
<protein>
    <recommendedName>
        <fullName evidence="3">Exocyst subunit Exo70 family protein</fullName>
    </recommendedName>
</protein>
<keyword evidence="6" id="KW-1185">Reference proteome</keyword>
<comment type="caution">
    <text evidence="5">The sequence shown here is derived from an EMBL/GenBank/DDBJ whole genome shotgun (WGS) entry which is preliminary data.</text>
</comment>
<evidence type="ECO:0000256" key="1">
    <source>
        <dbReference type="ARBA" id="ARBA00006756"/>
    </source>
</evidence>
<dbReference type="PANTHER" id="PTHR12542:SF137">
    <property type="entry name" value="EXOCYST SUBUNIT EXO70 FAMILY PROTEIN"/>
    <property type="match status" value="1"/>
</dbReference>
<sequence>MKQIKILAKEFLGDVESAKRSTEGGDLSVLLLERWFSKLGVWWVLHVADGTPSGEVEHALDASSLFPAFTKIVNTFRGTLKLLHGHGYTVNTSAEEEQPAAKEWLPLASFTQQAMLKMLTFVDSIVVPNLTRESFIVDDGVPAPAPYKLHNLLRVHEALSQAFSILSALDSSSSAKIARIQGGIVNLLSAKEGKVGEAIWSALEEIRTRIVESLDDGQGLSCTQTPQGSSDIDEATKSVMEYVMFLDNYYSIVEPIVSKASSLGRYVPQIGDVPPLTSLEVKMVYRLLEKLANKSEAFPDQGLRFLFLLNNSSYIVDQLCVLDFPQYYREDLGGKVEGYTKRYIRVSWEPVLSCLINPTPTCFGKNHSPLPKFESEFQKIYTTQKLWKVPHPELRIRLRKAIIDEVIPCYTRCLADDYGNAPPKFSPSNLQEMLQELFEG</sequence>